<reference evidence="6" key="1">
    <citation type="submission" date="2014-11" db="EMBL/GenBank/DDBJ databases">
        <authorList>
            <person name="Otto D Thomas"/>
            <person name="Naeem Raeece"/>
        </authorList>
    </citation>
    <scope>NUCLEOTIDE SEQUENCE</scope>
</reference>
<evidence type="ECO:0000313" key="6">
    <source>
        <dbReference type="EMBL" id="CEM07286.1"/>
    </source>
</evidence>
<dbReference type="EMBL" id="CDMZ01000123">
    <property type="protein sequence ID" value="CEM07286.1"/>
    <property type="molecule type" value="Genomic_DNA"/>
</dbReference>
<evidence type="ECO:0000256" key="3">
    <source>
        <dbReference type="SAM" id="Phobius"/>
    </source>
</evidence>
<evidence type="ECO:0000256" key="4">
    <source>
        <dbReference type="SAM" id="SignalP"/>
    </source>
</evidence>
<sequence length="339" mass="36822">MVALCRKIPAPRSFWVVLSILSFLLWAAFAVEGVITQFTDLQQTQGSFQNLPFYSMSDLIAHGALHHNKIERLPSYTAAPDVPTVAVNATLPATALPLFIPDRATRNVSFTLDTDTVKGATDEPLFYTLDVEVEHTYPSDLRMEIIPPSGETLYAGRMRWRRSTAQFDGAITEGPATGDWTLVFEDSYYGDEGYVVSLNLEVLVKEEEKTAKEPVEACKCPEGRVCTVCQGTGSHMEVQSLVFRTILLGGSVFAFIATFVFGSATWSSIRMAILVGNGVVPSETVEKSVSEKKAGDSDVETGKLVVEEGVEGTSETDGVTISSLSLKPGMSLSMQVQKA</sequence>
<name>A0A0G4F5N9_9ALVE</name>
<accession>A0A0G4F5N9</accession>
<dbReference type="SUPFAM" id="SSF49785">
    <property type="entry name" value="Galactose-binding domain-like"/>
    <property type="match status" value="1"/>
</dbReference>
<feature type="signal peptide" evidence="4">
    <location>
        <begin position="1"/>
        <end position="30"/>
    </location>
</feature>
<evidence type="ECO:0000256" key="2">
    <source>
        <dbReference type="ARBA" id="ARBA00022801"/>
    </source>
</evidence>
<dbReference type="InterPro" id="IPR008979">
    <property type="entry name" value="Galactose-bd-like_sf"/>
</dbReference>
<gene>
    <name evidence="6" type="ORF">Cvel_15184</name>
</gene>
<keyword evidence="3" id="KW-0472">Membrane</keyword>
<protein>
    <recommendedName>
        <fullName evidence="5">P/Homo B domain-containing protein</fullName>
    </recommendedName>
</protein>
<keyword evidence="1" id="KW-0645">Protease</keyword>
<keyword evidence="3" id="KW-1133">Transmembrane helix</keyword>
<feature type="transmembrane region" description="Helical" evidence="3">
    <location>
        <begin position="241"/>
        <end position="261"/>
    </location>
</feature>
<proteinExistence type="predicted"/>
<keyword evidence="2" id="KW-0378">Hydrolase</keyword>
<evidence type="ECO:0000259" key="5">
    <source>
        <dbReference type="Pfam" id="PF01483"/>
    </source>
</evidence>
<organism evidence="6">
    <name type="scientific">Chromera velia CCMP2878</name>
    <dbReference type="NCBI Taxonomy" id="1169474"/>
    <lineage>
        <taxon>Eukaryota</taxon>
        <taxon>Sar</taxon>
        <taxon>Alveolata</taxon>
        <taxon>Colpodellida</taxon>
        <taxon>Chromeraceae</taxon>
        <taxon>Chromera</taxon>
    </lineage>
</organism>
<evidence type="ECO:0000256" key="1">
    <source>
        <dbReference type="ARBA" id="ARBA00022670"/>
    </source>
</evidence>
<keyword evidence="3" id="KW-0812">Transmembrane</keyword>
<dbReference type="Pfam" id="PF01483">
    <property type="entry name" value="P_proprotein"/>
    <property type="match status" value="1"/>
</dbReference>
<keyword evidence="4" id="KW-0732">Signal</keyword>
<dbReference type="InterPro" id="IPR002884">
    <property type="entry name" value="P_dom"/>
</dbReference>
<feature type="domain" description="P/Homo B" evidence="5">
    <location>
        <begin position="128"/>
        <end position="201"/>
    </location>
</feature>
<dbReference type="GO" id="GO:0004252">
    <property type="term" value="F:serine-type endopeptidase activity"/>
    <property type="evidence" value="ECO:0007669"/>
    <property type="project" value="InterPro"/>
</dbReference>
<dbReference type="GO" id="GO:0006508">
    <property type="term" value="P:proteolysis"/>
    <property type="evidence" value="ECO:0007669"/>
    <property type="project" value="UniProtKB-KW"/>
</dbReference>
<dbReference type="Gene3D" id="2.60.120.260">
    <property type="entry name" value="Galactose-binding domain-like"/>
    <property type="match status" value="1"/>
</dbReference>
<feature type="chain" id="PRO_5005188333" description="P/Homo B domain-containing protein" evidence="4">
    <location>
        <begin position="31"/>
        <end position="339"/>
    </location>
</feature>
<dbReference type="VEuPathDB" id="CryptoDB:Cvel_15184"/>
<dbReference type="AlphaFoldDB" id="A0A0G4F5N9"/>